<comment type="caution">
    <text evidence="3">The sequence shown here is derived from an EMBL/GenBank/DDBJ whole genome shotgun (WGS) entry which is preliminary data.</text>
</comment>
<organism evidence="3">
    <name type="scientific">Streptomyces sp. SID14436</name>
    <dbReference type="NCBI Taxonomy" id="2706070"/>
    <lineage>
        <taxon>Bacteria</taxon>
        <taxon>Bacillati</taxon>
        <taxon>Actinomycetota</taxon>
        <taxon>Actinomycetes</taxon>
        <taxon>Kitasatosporales</taxon>
        <taxon>Streptomycetaceae</taxon>
        <taxon>Streptomyces</taxon>
    </lineage>
</organism>
<keyword evidence="1" id="KW-0812">Transmembrane</keyword>
<feature type="chain" id="PRO_5039693892" description="LPXTG cell wall anchor domain-containing protein" evidence="2">
    <location>
        <begin position="31"/>
        <end position="178"/>
    </location>
</feature>
<gene>
    <name evidence="3" type="ORF">G3I53_17525</name>
</gene>
<reference evidence="3" key="1">
    <citation type="submission" date="2020-01" db="EMBL/GenBank/DDBJ databases">
        <title>Insect and environment-associated Actinomycetes.</title>
        <authorList>
            <person name="Currrie C."/>
            <person name="Chevrette M."/>
            <person name="Carlson C."/>
            <person name="Stubbendieck R."/>
            <person name="Wendt-Pienkowski E."/>
        </authorList>
    </citation>
    <scope>NUCLEOTIDE SEQUENCE</scope>
    <source>
        <strain evidence="3">SID14436</strain>
    </source>
</reference>
<sequence length="178" mass="17585">MRYSMSLFRSAPTAAAAAALTLALAAPAAADSGISVSTTGSTVSVTTSACTQINGNWGAASLLNSSQTSFAQGRQVALSGNASTQSAAWSNVTPGTYTVIVMCSNGSTAGTQSVIVSPAPSPSRVTPSASPSRGVMGGVGGGSTDYGTVTLVAGGALVGTGLLGTAWFLRRRSRPHRL</sequence>
<dbReference type="EMBL" id="JAAGMD010000508">
    <property type="protein sequence ID" value="NEA87790.1"/>
    <property type="molecule type" value="Genomic_DNA"/>
</dbReference>
<keyword evidence="2" id="KW-0732">Signal</keyword>
<name>A0A6G3QX76_9ACTN</name>
<feature type="transmembrane region" description="Helical" evidence="1">
    <location>
        <begin position="146"/>
        <end position="169"/>
    </location>
</feature>
<evidence type="ECO:0000256" key="2">
    <source>
        <dbReference type="SAM" id="SignalP"/>
    </source>
</evidence>
<accession>A0A6G3QX76</accession>
<evidence type="ECO:0000256" key="1">
    <source>
        <dbReference type="SAM" id="Phobius"/>
    </source>
</evidence>
<keyword evidence="1" id="KW-1133">Transmembrane helix</keyword>
<evidence type="ECO:0000313" key="3">
    <source>
        <dbReference type="EMBL" id="NEA87790.1"/>
    </source>
</evidence>
<dbReference type="RefSeq" id="WP_164338532.1">
    <property type="nucleotide sequence ID" value="NZ_JAAGMD010000508.1"/>
</dbReference>
<dbReference type="AlphaFoldDB" id="A0A6G3QX76"/>
<evidence type="ECO:0008006" key="4">
    <source>
        <dbReference type="Google" id="ProtNLM"/>
    </source>
</evidence>
<proteinExistence type="predicted"/>
<protein>
    <recommendedName>
        <fullName evidence="4">LPXTG cell wall anchor domain-containing protein</fullName>
    </recommendedName>
</protein>
<keyword evidence="1" id="KW-0472">Membrane</keyword>
<feature type="signal peptide" evidence="2">
    <location>
        <begin position="1"/>
        <end position="30"/>
    </location>
</feature>